<dbReference type="EMBL" id="PYAX01000009">
    <property type="protein sequence ID" value="PSL53233.1"/>
    <property type="molecule type" value="Genomic_DNA"/>
</dbReference>
<dbReference type="GO" id="GO:0003677">
    <property type="term" value="F:DNA binding"/>
    <property type="evidence" value="ECO:0007669"/>
    <property type="project" value="InterPro"/>
</dbReference>
<dbReference type="InterPro" id="IPR010982">
    <property type="entry name" value="Lambda_DNA-bd_dom_sf"/>
</dbReference>
<sequence length="285" mass="31952">MSEVEQRAPFLRKRLGSRLRELRKAADLSPKEVAEEVGISTATLSKIENGKQAVKPAYVKLMCPLYDVGPDERASLLRMAEESSKPGRFSRYSTILRGDFEDYHEMEGQAEALWVHEPSLVFGPFQVPEYVRAIRRAAKPDSGEDDLAGSVELRQLRFNDLTGERAPEVNVVLDQAVLCREVGGRAVMRAQLGLLMEVGRLANVDLRIIPFDVGAYAAQGAGFVVLRLPPEPHKDVVFIESDLVAEYLDHPLEIARYREMFDQAQKSALSRAKSIDLMDRLRSNL</sequence>
<dbReference type="SUPFAM" id="SSF47413">
    <property type="entry name" value="lambda repressor-like DNA-binding domains"/>
    <property type="match status" value="1"/>
</dbReference>
<evidence type="ECO:0000259" key="1">
    <source>
        <dbReference type="PROSITE" id="PS50943"/>
    </source>
</evidence>
<dbReference type="AlphaFoldDB" id="A0A2P8I442"/>
<comment type="caution">
    <text evidence="2">The sequence shown here is derived from an EMBL/GenBank/DDBJ whole genome shotgun (WGS) entry which is preliminary data.</text>
</comment>
<name>A0A2P8I442_SACCR</name>
<organism evidence="2 3">
    <name type="scientific">Saccharothrix carnea</name>
    <dbReference type="NCBI Taxonomy" id="1280637"/>
    <lineage>
        <taxon>Bacteria</taxon>
        <taxon>Bacillati</taxon>
        <taxon>Actinomycetota</taxon>
        <taxon>Actinomycetes</taxon>
        <taxon>Pseudonocardiales</taxon>
        <taxon>Pseudonocardiaceae</taxon>
        <taxon>Saccharothrix</taxon>
    </lineage>
</organism>
<gene>
    <name evidence="2" type="ORF">B0I31_10923</name>
</gene>
<keyword evidence="3" id="KW-1185">Reference proteome</keyword>
<reference evidence="2 3" key="1">
    <citation type="submission" date="2018-03" db="EMBL/GenBank/DDBJ databases">
        <title>Genomic Encyclopedia of Type Strains, Phase III (KMG-III): the genomes of soil and plant-associated and newly described type strains.</title>
        <authorList>
            <person name="Whitman W."/>
        </authorList>
    </citation>
    <scope>NUCLEOTIDE SEQUENCE [LARGE SCALE GENOMIC DNA]</scope>
    <source>
        <strain evidence="2 3">CGMCC 4.7097</strain>
    </source>
</reference>
<proteinExistence type="predicted"/>
<dbReference type="Pfam" id="PF13560">
    <property type="entry name" value="HTH_31"/>
    <property type="match status" value="1"/>
</dbReference>
<dbReference type="OrthoDB" id="4285266at2"/>
<protein>
    <submittedName>
        <fullName evidence="2">Transcriptional regulator with XRE-family HTH domain</fullName>
    </submittedName>
</protein>
<dbReference type="SMART" id="SM00530">
    <property type="entry name" value="HTH_XRE"/>
    <property type="match status" value="1"/>
</dbReference>
<dbReference type="CDD" id="cd00093">
    <property type="entry name" value="HTH_XRE"/>
    <property type="match status" value="1"/>
</dbReference>
<feature type="domain" description="HTH cro/C1-type" evidence="1">
    <location>
        <begin position="19"/>
        <end position="73"/>
    </location>
</feature>
<evidence type="ECO:0000313" key="2">
    <source>
        <dbReference type="EMBL" id="PSL53233.1"/>
    </source>
</evidence>
<dbReference type="InterPro" id="IPR001387">
    <property type="entry name" value="Cro/C1-type_HTH"/>
</dbReference>
<dbReference type="RefSeq" id="WP_106617974.1">
    <property type="nucleotide sequence ID" value="NZ_PYAX01000009.1"/>
</dbReference>
<evidence type="ECO:0000313" key="3">
    <source>
        <dbReference type="Proteomes" id="UP000241118"/>
    </source>
</evidence>
<dbReference type="PROSITE" id="PS50943">
    <property type="entry name" value="HTH_CROC1"/>
    <property type="match status" value="1"/>
</dbReference>
<dbReference type="Gene3D" id="1.10.260.40">
    <property type="entry name" value="lambda repressor-like DNA-binding domains"/>
    <property type="match status" value="1"/>
</dbReference>
<dbReference type="Proteomes" id="UP000241118">
    <property type="component" value="Unassembled WGS sequence"/>
</dbReference>
<dbReference type="Pfam" id="PF19054">
    <property type="entry name" value="DUF5753"/>
    <property type="match status" value="1"/>
</dbReference>
<dbReference type="InterPro" id="IPR043917">
    <property type="entry name" value="DUF5753"/>
</dbReference>
<accession>A0A2P8I442</accession>